<protein>
    <submittedName>
        <fullName evidence="2">Uncharacterized protein</fullName>
    </submittedName>
</protein>
<dbReference type="PANTHER" id="PTHR35134:SF2">
    <property type="entry name" value="NUCLEOTIDASE YQFW-RELATED"/>
    <property type="match status" value="1"/>
</dbReference>
<accession>A0AAF1BA88</accession>
<evidence type="ECO:0000313" key="3">
    <source>
        <dbReference type="Proteomes" id="UP000077755"/>
    </source>
</evidence>
<dbReference type="KEGG" id="dcr:108193746"/>
<dbReference type="AlphaFoldDB" id="A0AAF1BA88"/>
<dbReference type="PANTHER" id="PTHR35134">
    <property type="entry name" value="NUCLEOTIDASE YQFW-RELATED"/>
    <property type="match status" value="1"/>
</dbReference>
<evidence type="ECO:0000256" key="1">
    <source>
        <dbReference type="PIRSR" id="PIRSR610708-1"/>
    </source>
</evidence>
<feature type="active site" description="Proton donor" evidence="1">
    <location>
        <position position="138"/>
    </location>
</feature>
<reference evidence="2" key="2">
    <citation type="submission" date="2022-03" db="EMBL/GenBank/DDBJ databases">
        <title>Draft title - Genomic analysis of global carrot germplasm unveils the trajectory of domestication and the origin of high carotenoid orange carrot.</title>
        <authorList>
            <person name="Iorizzo M."/>
            <person name="Ellison S."/>
            <person name="Senalik D."/>
            <person name="Macko-Podgorni A."/>
            <person name="Grzebelus D."/>
            <person name="Bostan H."/>
            <person name="Rolling W."/>
            <person name="Curaba J."/>
            <person name="Simon P."/>
        </authorList>
    </citation>
    <scope>NUCLEOTIDE SEQUENCE</scope>
    <source>
        <tissue evidence="2">Leaf</tissue>
    </source>
</reference>
<dbReference type="InterPro" id="IPR036412">
    <property type="entry name" value="HAD-like_sf"/>
</dbReference>
<dbReference type="GO" id="GO:0009264">
    <property type="term" value="P:deoxyribonucleotide catabolic process"/>
    <property type="evidence" value="ECO:0007669"/>
    <property type="project" value="InterPro"/>
</dbReference>
<organism evidence="2 3">
    <name type="scientific">Daucus carota subsp. sativus</name>
    <name type="common">Carrot</name>
    <dbReference type="NCBI Taxonomy" id="79200"/>
    <lineage>
        <taxon>Eukaryota</taxon>
        <taxon>Viridiplantae</taxon>
        <taxon>Streptophyta</taxon>
        <taxon>Embryophyta</taxon>
        <taxon>Tracheophyta</taxon>
        <taxon>Spermatophyta</taxon>
        <taxon>Magnoliopsida</taxon>
        <taxon>eudicotyledons</taxon>
        <taxon>Gunneridae</taxon>
        <taxon>Pentapetalae</taxon>
        <taxon>asterids</taxon>
        <taxon>campanulids</taxon>
        <taxon>Apiales</taxon>
        <taxon>Apiaceae</taxon>
        <taxon>Apioideae</taxon>
        <taxon>Scandiceae</taxon>
        <taxon>Daucinae</taxon>
        <taxon>Daucus</taxon>
        <taxon>Daucus sect. Daucus</taxon>
    </lineage>
</organism>
<dbReference type="InterPro" id="IPR052419">
    <property type="entry name" value="5_3-deoxyribonucleotidase-like"/>
</dbReference>
<name>A0AAF1BA88_DAUCS</name>
<dbReference type="InterPro" id="IPR023214">
    <property type="entry name" value="HAD_sf"/>
</dbReference>
<dbReference type="SUPFAM" id="SSF56784">
    <property type="entry name" value="HAD-like"/>
    <property type="match status" value="1"/>
</dbReference>
<dbReference type="Gene3D" id="3.40.50.1000">
    <property type="entry name" value="HAD superfamily/HAD-like"/>
    <property type="match status" value="1"/>
</dbReference>
<dbReference type="Proteomes" id="UP000077755">
    <property type="component" value="Chromosome 7"/>
</dbReference>
<feature type="active site" description="Nucleophile" evidence="1">
    <location>
        <position position="136"/>
    </location>
</feature>
<dbReference type="Pfam" id="PF06941">
    <property type="entry name" value="NT5C"/>
    <property type="match status" value="1"/>
</dbReference>
<reference evidence="2" key="1">
    <citation type="journal article" date="2016" name="Nat. Genet.">
        <title>A high-quality carrot genome assembly provides new insights into carotenoid accumulation and asterid genome evolution.</title>
        <authorList>
            <person name="Iorizzo M."/>
            <person name="Ellison S."/>
            <person name="Senalik D."/>
            <person name="Zeng P."/>
            <person name="Satapoomin P."/>
            <person name="Huang J."/>
            <person name="Bowman M."/>
            <person name="Iovene M."/>
            <person name="Sanseverino W."/>
            <person name="Cavagnaro P."/>
            <person name="Yildiz M."/>
            <person name="Macko-Podgorni A."/>
            <person name="Moranska E."/>
            <person name="Grzebelus E."/>
            <person name="Grzebelus D."/>
            <person name="Ashrafi H."/>
            <person name="Zheng Z."/>
            <person name="Cheng S."/>
            <person name="Spooner D."/>
            <person name="Van Deynze A."/>
            <person name="Simon P."/>
        </authorList>
    </citation>
    <scope>NUCLEOTIDE SEQUENCE</scope>
    <source>
        <tissue evidence="2">Leaf</tissue>
    </source>
</reference>
<proteinExistence type="predicted"/>
<evidence type="ECO:0000313" key="2">
    <source>
        <dbReference type="EMBL" id="WOH09021.1"/>
    </source>
</evidence>
<dbReference type="EMBL" id="CP093349">
    <property type="protein sequence ID" value="WOH09021.1"/>
    <property type="molecule type" value="Genomic_DNA"/>
</dbReference>
<sequence>MIIKRSCSSSLIVGLLSNHQRCCWSCSMAANSSSALVRYSYKDAFELDNCNGFQSLALKFKPFSRTVCVKSCGDKINELGNDKLLFKGRRPRAFSQFIGGGSGKKSHGLVDQVFDNTGGCHTLGFPDPPKLVVAVDVDEVLGNFVSALNRFIADRYSSNHSVSEYHVYEFFKIWNCSRKEADIRVHEFFKTSYFKKGIHPIPGAQQALQKLSRFCNLSVVTSRQNVIKDHTVEWIERHFPGLFHEIHFGNHFALDGQSRPKSDICRSLGAKVLIDDNPRYAAECAEAGIKVLLFDYDNTYPWCKVESVAQHPLVVKVHNWEEVERQLVSQVVS</sequence>
<dbReference type="InterPro" id="IPR010708">
    <property type="entry name" value="5'(3')-deoxyribonucleotidase"/>
</dbReference>
<gene>
    <name evidence="2" type="ORF">DCAR_0728473</name>
</gene>
<keyword evidence="3" id="KW-1185">Reference proteome</keyword>
<dbReference type="GO" id="GO:0008253">
    <property type="term" value="F:5'-nucleotidase activity"/>
    <property type="evidence" value="ECO:0007669"/>
    <property type="project" value="InterPro"/>
</dbReference>